<sequence length="190" mass="20652">MKPLQKLYHLLEGKEFQTRMEGVALLLDLSKTRPQLISTNIVQIFDYFDLRLCDTHKRVRQKALDVLAEIIGLLEDALSPVIIRLVEGITKNLNSKDPGVRAAAVKALEGSIAHLGEADPWHGLSSTGSLSPRHKRALSALTAAVVCGTLQLTPTRSFGGAVLRNQSSNRPECDQQFPKVPGALGAVLLV</sequence>
<dbReference type="EMBL" id="QUSF01003101">
    <property type="protein sequence ID" value="RLV63321.1"/>
    <property type="molecule type" value="Genomic_DNA"/>
</dbReference>
<dbReference type="InterPro" id="IPR016024">
    <property type="entry name" value="ARM-type_fold"/>
</dbReference>
<keyword evidence="2" id="KW-1185">Reference proteome</keyword>
<gene>
    <name evidence="1" type="ORF">DV515_00018390</name>
</gene>
<comment type="caution">
    <text evidence="1">The sequence shown here is derived from an EMBL/GenBank/DDBJ whole genome shotgun (WGS) entry which is preliminary data.</text>
</comment>
<name>A0A3L8Q7M1_CHLGU</name>
<feature type="non-terminal residue" evidence="1">
    <location>
        <position position="190"/>
    </location>
</feature>
<dbReference type="OMA" id="NRPECDQ"/>
<proteinExistence type="predicted"/>
<dbReference type="OrthoDB" id="63891at2759"/>
<dbReference type="InterPro" id="IPR011989">
    <property type="entry name" value="ARM-like"/>
</dbReference>
<evidence type="ECO:0000313" key="1">
    <source>
        <dbReference type="EMBL" id="RLV63321.1"/>
    </source>
</evidence>
<dbReference type="Proteomes" id="UP000276834">
    <property type="component" value="Unassembled WGS sequence"/>
</dbReference>
<dbReference type="AlphaFoldDB" id="A0A3L8Q7M1"/>
<protein>
    <recommendedName>
        <fullName evidence="3">TOG domain-containing protein</fullName>
    </recommendedName>
</protein>
<evidence type="ECO:0000313" key="2">
    <source>
        <dbReference type="Proteomes" id="UP000276834"/>
    </source>
</evidence>
<reference evidence="1 2" key="1">
    <citation type="journal article" date="2018" name="Proc. R. Soc. B">
        <title>A non-coding region near Follistatin controls head colour polymorphism in the Gouldian finch.</title>
        <authorList>
            <person name="Toomey M.B."/>
            <person name="Marques C.I."/>
            <person name="Andrade P."/>
            <person name="Araujo P.M."/>
            <person name="Sabatino S."/>
            <person name="Gazda M.A."/>
            <person name="Afonso S."/>
            <person name="Lopes R.J."/>
            <person name="Corbo J.C."/>
            <person name="Carneiro M."/>
        </authorList>
    </citation>
    <scope>NUCLEOTIDE SEQUENCE [LARGE SCALE GENOMIC DNA]</scope>
    <source>
        <strain evidence="1">Red01</strain>
        <tissue evidence="1">Muscle</tissue>
    </source>
</reference>
<evidence type="ECO:0008006" key="3">
    <source>
        <dbReference type="Google" id="ProtNLM"/>
    </source>
</evidence>
<dbReference type="Pfam" id="PF13513">
    <property type="entry name" value="HEAT_EZ"/>
    <property type="match status" value="1"/>
</dbReference>
<dbReference type="SUPFAM" id="SSF48371">
    <property type="entry name" value="ARM repeat"/>
    <property type="match status" value="1"/>
</dbReference>
<dbReference type="Gene3D" id="1.25.10.10">
    <property type="entry name" value="Leucine-rich Repeat Variant"/>
    <property type="match status" value="1"/>
</dbReference>
<accession>A0A3L8Q7M1</accession>
<organism evidence="1 2">
    <name type="scientific">Chloebia gouldiae</name>
    <name type="common">Gouldian finch</name>
    <name type="synonym">Erythrura gouldiae</name>
    <dbReference type="NCBI Taxonomy" id="44316"/>
    <lineage>
        <taxon>Eukaryota</taxon>
        <taxon>Metazoa</taxon>
        <taxon>Chordata</taxon>
        <taxon>Craniata</taxon>
        <taxon>Vertebrata</taxon>
        <taxon>Euteleostomi</taxon>
        <taxon>Archelosauria</taxon>
        <taxon>Archosauria</taxon>
        <taxon>Dinosauria</taxon>
        <taxon>Saurischia</taxon>
        <taxon>Theropoda</taxon>
        <taxon>Coelurosauria</taxon>
        <taxon>Aves</taxon>
        <taxon>Neognathae</taxon>
        <taxon>Neoaves</taxon>
        <taxon>Telluraves</taxon>
        <taxon>Australaves</taxon>
        <taxon>Passeriformes</taxon>
        <taxon>Passeroidea</taxon>
        <taxon>Passeridae</taxon>
        <taxon>Chloebia</taxon>
    </lineage>
</organism>